<dbReference type="AlphaFoldDB" id="A0A9Q8P4Q1"/>
<reference evidence="6" key="2">
    <citation type="journal article" date="2022" name="Microb. Genom.">
        <title>A chromosome-scale genome assembly of the tomato pathogen Cladosporium fulvum reveals a compartmentalized genome architecture and the presence of a dispensable chromosome.</title>
        <authorList>
            <person name="Zaccaron A.Z."/>
            <person name="Chen L.H."/>
            <person name="Samaras A."/>
            <person name="Stergiopoulos I."/>
        </authorList>
    </citation>
    <scope>NUCLEOTIDE SEQUENCE</scope>
    <source>
        <strain evidence="6">Race5_Kim</strain>
    </source>
</reference>
<dbReference type="PANTHER" id="PTHR15651:SF7">
    <property type="entry name" value="ARMADILLO REPEAT-CONTAINING PROTEIN 8"/>
    <property type="match status" value="1"/>
</dbReference>
<reference evidence="6" key="1">
    <citation type="submission" date="2021-12" db="EMBL/GenBank/DDBJ databases">
        <authorList>
            <person name="Zaccaron A."/>
            <person name="Stergiopoulos I."/>
        </authorList>
    </citation>
    <scope>NUCLEOTIDE SEQUENCE</scope>
    <source>
        <strain evidence="6">Race5_Kim</strain>
    </source>
</reference>
<sequence length="996" mass="107831">MVQGASFEAISVLRDGSPQQKLDAVKHIKNIIVGQRQRKELAVKHGIIQPLADILSGSTKATGKRRLDSSGVSLQQSQEWTIDDELRLQAIYMVGSLASGGQPFLYPLCSADLPTILVHTLSADIGTRLTTATLQALNAIVSFWSTLDESSINYDLWGAVFTAESLEVFDGLLSQPNSSTLARQQLRLVADIISGIDESGPPSPNPRSQITNSGILDTLASLVVSHAVEHKLVYYSGTTSQLPPAPPATALPSILAAISTIITGSTYRAQRFILAPSVRDLFAHSGLDSIDHRASFGARHGFANPHESLLPLLHVPTSRSISHNPSSNSFPALKALQTSRNGNGSSESMQATSDIDHSNAVVGWLLVLARSMKGLNRLTALRLLALVANAIEADPVGASHRNELHQKTRERQRQLALLGVPLAAKLVQAVNEERQTDSSSLPQDGRSVKEQACAVLALLIKGSRDLQIAAVEAGTIKHVCPILKKSFDNVTSAKPMWSSRSATQVDPSAPATCHLGLNTLPSEISHAMLSRESALKAVEALAAREDIHRKAIIDAGVVSCIIDSLKPFSITPTAAVASNRTQIAPKDGNTTTVILAACRAAQSMSRSVSVLRTSLIDGGIAKPLIQLLQHASLEVQVAATDVCCNLLPDFSPMREEISEADVIKTLVEHARSSYPALRLSSLWALKHLVVNCPKETKFSTLEELGTGWLVGIIQGEQWQMPVGTNSTNNGGVSVGLSSANAAGEQVDLLNPSSMDVDNPGPTSDDIMEEDDEDGEVLFDEASNTRYQSSQLRSTLHPHAPAFNLKRYLSNIRCVEENDEYIARRDEAAIQTQALDFIRNLMNGEDCATLADHIMNQIGSNKVYELLTAKLLPLPRHLNSGTKVYHPEDLVLSTIHVIIHLANAGPKHRQMLIAQKPLLQAMLPHFSHSDSRVRVMSVWAVNSLTWIEEDGDRRDARARSNEIKALGIEQAVRALQSDSNLDVRERVKTAIRQFEAL</sequence>
<dbReference type="RefSeq" id="XP_047757460.1">
    <property type="nucleotide sequence ID" value="XM_047901498.1"/>
</dbReference>
<evidence type="ECO:0000313" key="6">
    <source>
        <dbReference type="EMBL" id="UJO13094.1"/>
    </source>
</evidence>
<keyword evidence="7" id="KW-1185">Reference proteome</keyword>
<proteinExistence type="predicted"/>
<dbReference type="SUPFAM" id="SSF48371">
    <property type="entry name" value="ARM repeat"/>
    <property type="match status" value="2"/>
</dbReference>
<evidence type="ECO:0000313" key="7">
    <source>
        <dbReference type="Proteomes" id="UP000756132"/>
    </source>
</evidence>
<evidence type="ECO:0000256" key="5">
    <source>
        <dbReference type="ARBA" id="ARBA00023242"/>
    </source>
</evidence>
<dbReference type="GO" id="GO:0005634">
    <property type="term" value="C:nucleus"/>
    <property type="evidence" value="ECO:0007669"/>
    <property type="project" value="UniProtKB-SubCell"/>
</dbReference>
<dbReference type="Gene3D" id="1.25.10.10">
    <property type="entry name" value="Leucine-rich Repeat Variant"/>
    <property type="match status" value="3"/>
</dbReference>
<evidence type="ECO:0000256" key="3">
    <source>
        <dbReference type="ARBA" id="ARBA00022490"/>
    </source>
</evidence>
<keyword evidence="5" id="KW-0539">Nucleus</keyword>
<organism evidence="6 7">
    <name type="scientific">Passalora fulva</name>
    <name type="common">Tomato leaf mold</name>
    <name type="synonym">Cladosporium fulvum</name>
    <dbReference type="NCBI Taxonomy" id="5499"/>
    <lineage>
        <taxon>Eukaryota</taxon>
        <taxon>Fungi</taxon>
        <taxon>Dikarya</taxon>
        <taxon>Ascomycota</taxon>
        <taxon>Pezizomycotina</taxon>
        <taxon>Dothideomycetes</taxon>
        <taxon>Dothideomycetidae</taxon>
        <taxon>Mycosphaerellales</taxon>
        <taxon>Mycosphaerellaceae</taxon>
        <taxon>Fulvia</taxon>
    </lineage>
</organism>
<protein>
    <recommendedName>
        <fullName evidence="8">Armadillo repeat-containing protein 8</fullName>
    </recommendedName>
</protein>
<evidence type="ECO:0008006" key="8">
    <source>
        <dbReference type="Google" id="ProtNLM"/>
    </source>
</evidence>
<dbReference type="OrthoDB" id="5559898at2759"/>
<comment type="subcellular location">
    <subcellularLocation>
        <location evidence="2">Cytoplasm</location>
    </subcellularLocation>
    <subcellularLocation>
        <location evidence="1">Nucleus</location>
    </subcellularLocation>
</comment>
<dbReference type="InterPro" id="IPR011989">
    <property type="entry name" value="ARM-like"/>
</dbReference>
<dbReference type="SMART" id="SM00185">
    <property type="entry name" value="ARM"/>
    <property type="match status" value="5"/>
</dbReference>
<dbReference type="GO" id="GO:0043161">
    <property type="term" value="P:proteasome-mediated ubiquitin-dependent protein catabolic process"/>
    <property type="evidence" value="ECO:0007669"/>
    <property type="project" value="TreeGrafter"/>
</dbReference>
<name>A0A9Q8P4Q1_PASFU</name>
<dbReference type="GO" id="GO:0034657">
    <property type="term" value="C:GID complex"/>
    <property type="evidence" value="ECO:0007669"/>
    <property type="project" value="TreeGrafter"/>
</dbReference>
<evidence type="ECO:0000256" key="1">
    <source>
        <dbReference type="ARBA" id="ARBA00004123"/>
    </source>
</evidence>
<evidence type="ECO:0000256" key="4">
    <source>
        <dbReference type="ARBA" id="ARBA00022737"/>
    </source>
</evidence>
<gene>
    <name evidence="6" type="ORF">CLAFUR5_02350</name>
</gene>
<keyword evidence="3" id="KW-0963">Cytoplasm</keyword>
<evidence type="ECO:0000256" key="2">
    <source>
        <dbReference type="ARBA" id="ARBA00004496"/>
    </source>
</evidence>
<dbReference type="InterPro" id="IPR016024">
    <property type="entry name" value="ARM-type_fold"/>
</dbReference>
<dbReference type="InterPro" id="IPR038739">
    <property type="entry name" value="ARMC8/Vid28"/>
</dbReference>
<dbReference type="GeneID" id="71982228"/>
<dbReference type="GO" id="GO:0005737">
    <property type="term" value="C:cytoplasm"/>
    <property type="evidence" value="ECO:0007669"/>
    <property type="project" value="UniProtKB-SubCell"/>
</dbReference>
<dbReference type="InterPro" id="IPR000225">
    <property type="entry name" value="Armadillo"/>
</dbReference>
<dbReference type="KEGG" id="ffu:CLAFUR5_02350"/>
<dbReference type="Proteomes" id="UP000756132">
    <property type="component" value="Chromosome 2"/>
</dbReference>
<dbReference type="PANTHER" id="PTHR15651">
    <property type="entry name" value="ARMADILLO REPEAT-CONTAINING PROTEIN 8"/>
    <property type="match status" value="1"/>
</dbReference>
<keyword evidence="4" id="KW-0677">Repeat</keyword>
<dbReference type="EMBL" id="CP090164">
    <property type="protein sequence ID" value="UJO13094.1"/>
    <property type="molecule type" value="Genomic_DNA"/>
</dbReference>
<accession>A0A9Q8P4Q1</accession>